<accession>A0A174INV0</accession>
<dbReference type="InterPro" id="IPR030390">
    <property type="entry name" value="MeTrfase_TrmA_AS"/>
</dbReference>
<feature type="binding site" evidence="4">
    <location>
        <position position="309"/>
    </location>
    <ligand>
        <name>S-adenosyl-L-methionine</name>
        <dbReference type="ChEBI" id="CHEBI:59789"/>
    </ligand>
</feature>
<dbReference type="Gene3D" id="3.40.50.150">
    <property type="entry name" value="Vaccinia Virus protein VP39"/>
    <property type="match status" value="1"/>
</dbReference>
<dbReference type="FunFam" id="2.40.50.1070:FF:000003">
    <property type="entry name" value="23S rRNA (Uracil-5-)-methyltransferase RumA"/>
    <property type="match status" value="1"/>
</dbReference>
<sequence length="470" mass="52896">MENTREKNKRADGRKKTYFDRENKKKAVRTEKTKSVAPEKGKQKKSSSSSKCPYQKKCGGCTYLNLSYEEQLAKKEQFLKKTLNGIVPVKGMVGMENPYHYRNKVNSAFARKKDGTIISGIYEKGTHKVVPVDECLLEDQRADAIIRDIRSLLKSFKIMIYNEDSGYGLLRHVMVRTGFASGEIMVVLVCVSPVFPSKNNFVKALRKLHPEITTIVLNVNDRTDSMVLGKRDIVLFGRGYIEDELCGCTFRISPQSFYQVNPVQTKNLYEKAISLAGLTGNERVMDAYCGIGTIGLIASRDAREVISVELNPDAVRDAVTNAKRNQIKNVSFYQNDAGAFMVSMAEKGEKADVVFMDPPRAGSDEAFLSSVVTLSPKKVVYVSCNPETLARDLRYLTKHGYKAEEAWGYDMFAWSEHVESIVLLSKLKSNKLKHINVELEMDELDLMAAESKAIYAEVKDYVSEAKRIES</sequence>
<evidence type="ECO:0000313" key="7">
    <source>
        <dbReference type="EMBL" id="CUO88994.1"/>
    </source>
</evidence>
<proteinExistence type="inferred from homology"/>
<feature type="active site" evidence="5">
    <location>
        <position position="384"/>
    </location>
</feature>
<evidence type="ECO:0000256" key="6">
    <source>
        <dbReference type="SAM" id="MobiDB-lite"/>
    </source>
</evidence>
<reference evidence="7 8" key="1">
    <citation type="submission" date="2015-09" db="EMBL/GenBank/DDBJ databases">
        <authorList>
            <consortium name="Pathogen Informatics"/>
        </authorList>
    </citation>
    <scope>NUCLEOTIDE SEQUENCE [LARGE SCALE GENOMIC DNA]</scope>
    <source>
        <strain evidence="7 8">2789STDY5834885</strain>
    </source>
</reference>
<dbReference type="PROSITE" id="PS01230">
    <property type="entry name" value="TRMA_1"/>
    <property type="match status" value="1"/>
</dbReference>
<dbReference type="Gene3D" id="2.40.50.1070">
    <property type="match status" value="1"/>
</dbReference>
<dbReference type="EMBL" id="CZAL01000003">
    <property type="protein sequence ID" value="CUO88994.1"/>
    <property type="molecule type" value="Genomic_DNA"/>
</dbReference>
<feature type="region of interest" description="Disordered" evidence="6">
    <location>
        <begin position="1"/>
        <end position="54"/>
    </location>
</feature>
<dbReference type="EC" id="2.1.1.-" evidence="7"/>
<dbReference type="AlphaFoldDB" id="A0A174INV0"/>
<dbReference type="NCBIfam" id="TIGR00479">
    <property type="entry name" value="rumA"/>
    <property type="match status" value="1"/>
</dbReference>
<evidence type="ECO:0000256" key="1">
    <source>
        <dbReference type="ARBA" id="ARBA00022603"/>
    </source>
</evidence>
<dbReference type="GO" id="GO:0070041">
    <property type="term" value="F:rRNA (uridine-C5-)-methyltransferase activity"/>
    <property type="evidence" value="ECO:0007669"/>
    <property type="project" value="TreeGrafter"/>
</dbReference>
<dbReference type="SUPFAM" id="SSF53335">
    <property type="entry name" value="S-adenosyl-L-methionine-dependent methyltransferases"/>
    <property type="match status" value="1"/>
</dbReference>
<dbReference type="InterPro" id="IPR029063">
    <property type="entry name" value="SAM-dependent_MTases_sf"/>
</dbReference>
<dbReference type="FunFam" id="3.40.50.150:FF:000009">
    <property type="entry name" value="23S rRNA (Uracil(1939)-C(5))-methyltransferase RlmD"/>
    <property type="match status" value="1"/>
</dbReference>
<evidence type="ECO:0000256" key="3">
    <source>
        <dbReference type="ARBA" id="ARBA00022691"/>
    </source>
</evidence>
<dbReference type="PANTHER" id="PTHR11061">
    <property type="entry name" value="RNA M5U METHYLTRANSFERASE"/>
    <property type="match status" value="1"/>
</dbReference>
<feature type="active site" description="Nucleophile" evidence="4">
    <location>
        <position position="384"/>
    </location>
</feature>
<name>A0A174INV0_9FIRM</name>
<dbReference type="PROSITE" id="PS51687">
    <property type="entry name" value="SAM_MT_RNA_M5U"/>
    <property type="match status" value="1"/>
</dbReference>
<keyword evidence="2 4" id="KW-0808">Transferase</keyword>
<keyword evidence="3 4" id="KW-0949">S-adenosyl-L-methionine</keyword>
<evidence type="ECO:0000313" key="8">
    <source>
        <dbReference type="Proteomes" id="UP000095709"/>
    </source>
</evidence>
<feature type="binding site" evidence="4">
    <location>
        <position position="357"/>
    </location>
    <ligand>
        <name>S-adenosyl-L-methionine</name>
        <dbReference type="ChEBI" id="CHEBI:59789"/>
    </ligand>
</feature>
<keyword evidence="1 4" id="KW-0489">Methyltransferase</keyword>
<evidence type="ECO:0000256" key="5">
    <source>
        <dbReference type="PROSITE-ProRule" id="PRU10015"/>
    </source>
</evidence>
<feature type="compositionally biased region" description="Basic and acidic residues" evidence="6">
    <location>
        <begin position="1"/>
        <end position="41"/>
    </location>
</feature>
<feature type="binding site" evidence="4">
    <location>
        <position position="259"/>
    </location>
    <ligand>
        <name>S-adenosyl-L-methionine</name>
        <dbReference type="ChEBI" id="CHEBI:59789"/>
    </ligand>
</feature>
<dbReference type="PANTHER" id="PTHR11061:SF30">
    <property type="entry name" value="TRNA (URACIL(54)-C(5))-METHYLTRANSFERASE"/>
    <property type="match status" value="1"/>
</dbReference>
<dbReference type="RefSeq" id="WP_156337996.1">
    <property type="nucleotide sequence ID" value="NZ_CZAL01000003.1"/>
</dbReference>
<comment type="similarity">
    <text evidence="4">Belongs to the class I-like SAM-binding methyltransferase superfamily. RNA M5U methyltransferase family.</text>
</comment>
<dbReference type="CDD" id="cd02440">
    <property type="entry name" value="AdoMet_MTases"/>
    <property type="match status" value="1"/>
</dbReference>
<evidence type="ECO:0000256" key="2">
    <source>
        <dbReference type="ARBA" id="ARBA00022679"/>
    </source>
</evidence>
<dbReference type="Pfam" id="PF05958">
    <property type="entry name" value="tRNA_U5-meth_tr"/>
    <property type="match status" value="1"/>
</dbReference>
<dbReference type="InterPro" id="IPR010280">
    <property type="entry name" value="U5_MeTrfase_fam"/>
</dbReference>
<feature type="binding site" evidence="4">
    <location>
        <position position="288"/>
    </location>
    <ligand>
        <name>S-adenosyl-L-methionine</name>
        <dbReference type="ChEBI" id="CHEBI:59789"/>
    </ligand>
</feature>
<gene>
    <name evidence="7" type="ORF">ERS852498_00732</name>
</gene>
<dbReference type="GO" id="GO:0070475">
    <property type="term" value="P:rRNA base methylation"/>
    <property type="evidence" value="ECO:0007669"/>
    <property type="project" value="TreeGrafter"/>
</dbReference>
<protein>
    <submittedName>
        <fullName evidence="7">Uncharacterized RNA methyltransferase SAV1897</fullName>
        <ecNumber evidence="7">2.1.1.-</ecNumber>
    </submittedName>
</protein>
<dbReference type="Proteomes" id="UP000095709">
    <property type="component" value="Unassembled WGS sequence"/>
</dbReference>
<organism evidence="7 8">
    <name type="scientific">Fusicatenibacter saccharivorans</name>
    <dbReference type="NCBI Taxonomy" id="1150298"/>
    <lineage>
        <taxon>Bacteria</taxon>
        <taxon>Bacillati</taxon>
        <taxon>Bacillota</taxon>
        <taxon>Clostridia</taxon>
        <taxon>Lachnospirales</taxon>
        <taxon>Lachnospiraceae</taxon>
        <taxon>Fusicatenibacter</taxon>
    </lineage>
</organism>
<evidence type="ECO:0000256" key="4">
    <source>
        <dbReference type="PROSITE-ProRule" id="PRU01024"/>
    </source>
</evidence>